<organism evidence="2 3">
    <name type="scientific">Vibrio phage JSF7</name>
    <dbReference type="NCBI Taxonomy" id="1292086"/>
    <lineage>
        <taxon>Viruses</taxon>
        <taxon>Duplodnaviria</taxon>
        <taxon>Heunggongvirae</taxon>
        <taxon>Uroviricota</taxon>
        <taxon>Caudoviricetes</taxon>
        <taxon>Autographivirales</taxon>
        <taxon>Tawavirus</taxon>
        <taxon>Tawavirus JSF7</taxon>
    </lineage>
</organism>
<dbReference type="EMBL" id="KY065149">
    <property type="protein sequence ID" value="APD18128.1"/>
    <property type="molecule type" value="Genomic_DNA"/>
</dbReference>
<dbReference type="InterPro" id="IPR007694">
    <property type="entry name" value="DNA_helicase_DnaB-like_C"/>
</dbReference>
<keyword evidence="2" id="KW-0067">ATP-binding</keyword>
<reference evidence="2 3" key="1">
    <citation type="journal article" date="2017" name="PLoS ONE">
        <title>Environmental bacteriophages active on biofilms and planktonic forms of toxigenic Vibrio cholerae: Potential relevance in cholera epidemiology.</title>
        <authorList>
            <person name="Naser I.B."/>
            <person name="Hoque M.M."/>
            <person name="Abdullah A."/>
            <person name="Bari S.M.N."/>
            <person name="Ghosh A.N."/>
            <person name="Faruque S.M."/>
        </authorList>
    </citation>
    <scope>NUCLEOTIDE SEQUENCE [LARGE SCALE GENOMIC DNA]</scope>
</reference>
<dbReference type="Gene3D" id="3.40.50.300">
    <property type="entry name" value="P-loop containing nucleotide triphosphate hydrolases"/>
    <property type="match status" value="1"/>
</dbReference>
<proteinExistence type="predicted"/>
<protein>
    <submittedName>
        <fullName evidence="2">DNA helicase</fullName>
    </submittedName>
</protein>
<dbReference type="GeneID" id="54974149"/>
<evidence type="ECO:0000313" key="2">
    <source>
        <dbReference type="EMBL" id="APD18128.1"/>
    </source>
</evidence>
<dbReference type="Pfam" id="PF03796">
    <property type="entry name" value="DnaB_C"/>
    <property type="match status" value="1"/>
</dbReference>
<dbReference type="KEGG" id="vg:54974149"/>
<name>A0A240EWT8_9CAUD</name>
<evidence type="ECO:0000313" key="3">
    <source>
        <dbReference type="Proteomes" id="UP000225149"/>
    </source>
</evidence>
<keyword evidence="2" id="KW-0378">Hydrolase</keyword>
<keyword evidence="2" id="KW-0547">Nucleotide-binding</keyword>
<keyword evidence="2" id="KW-0347">Helicase</keyword>
<dbReference type="GO" id="GO:0006260">
    <property type="term" value="P:DNA replication"/>
    <property type="evidence" value="ECO:0007669"/>
    <property type="project" value="InterPro"/>
</dbReference>
<feature type="domain" description="SF4 helicase" evidence="1">
    <location>
        <begin position="180"/>
        <end position="382"/>
    </location>
</feature>
<sequence length="423" mass="48412">MAAAIDLAVLRVMKRRKDWDKVKNFVPKSALDDHTKLILDGYRRYYDMHPNDEVIDMDVFRSLFFNSWNRALTTEMVNAYVILLDRCCEEVTPEQRATIVNTLIELELAMRAGNIIMEYEAGEEIALVPVLLNEVEAAKKKLEIISTAAYATVESLAEKKQSNVRYQWHLRGMREHCRPVEGGDMIIVAGLTDVGKTSFTLNLTVMFTVQTRYPWLWFNNEGPKERIQKRAYGMIFGVGTEQIDAWEADGSLAARLEQVYGHSNPLRIYDVHGMSNVQLEDLIQRVIDECGGVGGVVWDMLDNVPFKGSSAALRTDQQLEEKYQWARQLGVIHDYPNIATSQQSENKEWQQWPAKHELKDSKVGKQGACDMLLFITQPEEHAKETFRYISAPKNKLALPTAPRMRVEARFNKLVGCVYEDGRM</sequence>
<dbReference type="GO" id="GO:0003678">
    <property type="term" value="F:DNA helicase activity"/>
    <property type="evidence" value="ECO:0007669"/>
    <property type="project" value="InterPro"/>
</dbReference>
<accession>A0A240EWT8</accession>
<dbReference type="RefSeq" id="YP_009784154.1">
    <property type="nucleotide sequence ID" value="NC_047741.1"/>
</dbReference>
<dbReference type="GO" id="GO:0005524">
    <property type="term" value="F:ATP binding"/>
    <property type="evidence" value="ECO:0007669"/>
    <property type="project" value="InterPro"/>
</dbReference>
<evidence type="ECO:0000259" key="1">
    <source>
        <dbReference type="Pfam" id="PF03796"/>
    </source>
</evidence>
<dbReference type="InterPro" id="IPR027417">
    <property type="entry name" value="P-loop_NTPase"/>
</dbReference>
<keyword evidence="3" id="KW-1185">Reference proteome</keyword>
<dbReference type="Proteomes" id="UP000225149">
    <property type="component" value="Segment"/>
</dbReference>
<dbReference type="SUPFAM" id="SSF52540">
    <property type="entry name" value="P-loop containing nucleoside triphosphate hydrolases"/>
    <property type="match status" value="1"/>
</dbReference>